<keyword evidence="4" id="KW-1003">Cell membrane</keyword>
<reference evidence="12 13" key="1">
    <citation type="submission" date="2020-05" db="EMBL/GenBank/DDBJ databases">
        <title>Distinct polysaccharide utilization as determinants for interspecies competition between intestinal Prevotella spp.</title>
        <authorList>
            <person name="Galvez E.J.C."/>
            <person name="Iljazovic A."/>
            <person name="Strowig T."/>
        </authorList>
    </citation>
    <scope>NUCLEOTIDE SEQUENCE [LARGE SCALE GENOMIC DNA]</scope>
    <source>
        <strain evidence="12 13">PMUR</strain>
    </source>
</reference>
<keyword evidence="5" id="KW-0997">Cell inner membrane</keyword>
<proteinExistence type="inferred from homology"/>
<dbReference type="RefSeq" id="WP_172275306.1">
    <property type="nucleotide sequence ID" value="NZ_CASGMU010000003.1"/>
</dbReference>
<evidence type="ECO:0000259" key="11">
    <source>
        <dbReference type="PROSITE" id="PS52015"/>
    </source>
</evidence>
<evidence type="ECO:0000256" key="7">
    <source>
        <dbReference type="ARBA" id="ARBA00022927"/>
    </source>
</evidence>
<evidence type="ECO:0000313" key="12">
    <source>
        <dbReference type="EMBL" id="NPD91968.1"/>
    </source>
</evidence>
<dbReference type="NCBIfam" id="TIGR01352">
    <property type="entry name" value="tonB_Cterm"/>
    <property type="match status" value="1"/>
</dbReference>
<dbReference type="Gene3D" id="3.30.1150.10">
    <property type="match status" value="1"/>
</dbReference>
<evidence type="ECO:0000256" key="10">
    <source>
        <dbReference type="SAM" id="Phobius"/>
    </source>
</evidence>
<evidence type="ECO:0000256" key="9">
    <source>
        <dbReference type="ARBA" id="ARBA00023136"/>
    </source>
</evidence>
<evidence type="ECO:0000313" key="13">
    <source>
        <dbReference type="Proteomes" id="UP000714420"/>
    </source>
</evidence>
<accession>A0ABX2AL96</accession>
<dbReference type="InterPro" id="IPR006260">
    <property type="entry name" value="TonB/TolA_C"/>
</dbReference>
<dbReference type="PANTHER" id="PTHR33446">
    <property type="entry name" value="PROTEIN TONB-RELATED"/>
    <property type="match status" value="1"/>
</dbReference>
<organism evidence="12 13">
    <name type="scientific">Xylanibacter muris</name>
    <dbReference type="NCBI Taxonomy" id="2736290"/>
    <lineage>
        <taxon>Bacteria</taxon>
        <taxon>Pseudomonadati</taxon>
        <taxon>Bacteroidota</taxon>
        <taxon>Bacteroidia</taxon>
        <taxon>Bacteroidales</taxon>
        <taxon>Prevotellaceae</taxon>
        <taxon>Xylanibacter</taxon>
    </lineage>
</organism>
<keyword evidence="6 10" id="KW-0812">Transmembrane</keyword>
<feature type="transmembrane region" description="Helical" evidence="10">
    <location>
        <begin position="39"/>
        <end position="60"/>
    </location>
</feature>
<name>A0ABX2AL96_9BACT</name>
<keyword evidence="8 10" id="KW-1133">Transmembrane helix</keyword>
<dbReference type="PROSITE" id="PS52015">
    <property type="entry name" value="TONB_CTD"/>
    <property type="match status" value="1"/>
</dbReference>
<evidence type="ECO:0000256" key="1">
    <source>
        <dbReference type="ARBA" id="ARBA00004383"/>
    </source>
</evidence>
<keyword evidence="9 10" id="KW-0472">Membrane</keyword>
<gene>
    <name evidence="12" type="ORF">HPS56_06310</name>
</gene>
<evidence type="ECO:0000256" key="8">
    <source>
        <dbReference type="ARBA" id="ARBA00022989"/>
    </source>
</evidence>
<comment type="caution">
    <text evidence="12">The sequence shown here is derived from an EMBL/GenBank/DDBJ whole genome shotgun (WGS) entry which is preliminary data.</text>
</comment>
<evidence type="ECO:0000256" key="5">
    <source>
        <dbReference type="ARBA" id="ARBA00022519"/>
    </source>
</evidence>
<dbReference type="Pfam" id="PF03544">
    <property type="entry name" value="TonB_C"/>
    <property type="match status" value="1"/>
</dbReference>
<evidence type="ECO:0000256" key="2">
    <source>
        <dbReference type="ARBA" id="ARBA00006555"/>
    </source>
</evidence>
<comment type="subcellular location">
    <subcellularLocation>
        <location evidence="1">Cell inner membrane</location>
        <topology evidence="1">Single-pass membrane protein</topology>
        <orientation evidence="1">Periplasmic side</orientation>
    </subcellularLocation>
</comment>
<keyword evidence="3" id="KW-0813">Transport</keyword>
<evidence type="ECO:0000256" key="4">
    <source>
        <dbReference type="ARBA" id="ARBA00022475"/>
    </source>
</evidence>
<sequence>MSKIDLIDNSWVDLVFEGRNKEYGAYKLRKETSARNVKALGVVFLAAVIIAVLVAVKGIVENSMRSKVAVTTDVELSKLAEKKKEAKVERKEQIVKVEEQKVIEKVKSSVKFVAPVIKKDEDVAPEDELKSQDDLSKLNTAIGTFDVKGNDEAAGEILKAKEVIAEEVPPVEEEKVFDVVEQMPSFPGGDVALMQYLQKNIKYPVVAEENGVQGRVIVTFVVERDGSITDVKVAKSVDPSLDKEAMRVVKSMPNWLPGKQNGSPVRVKFTVPVTFRLQ</sequence>
<keyword evidence="7" id="KW-0653">Protein transport</keyword>
<dbReference type="Proteomes" id="UP000714420">
    <property type="component" value="Unassembled WGS sequence"/>
</dbReference>
<protein>
    <submittedName>
        <fullName evidence="12">Energy transducer TonB</fullName>
    </submittedName>
</protein>
<feature type="domain" description="TonB C-terminal" evidence="11">
    <location>
        <begin position="188"/>
        <end position="278"/>
    </location>
</feature>
<comment type="similarity">
    <text evidence="2">Belongs to the TonB family.</text>
</comment>
<dbReference type="InterPro" id="IPR037682">
    <property type="entry name" value="TonB_C"/>
</dbReference>
<dbReference type="InterPro" id="IPR051045">
    <property type="entry name" value="TonB-dependent_transducer"/>
</dbReference>
<evidence type="ECO:0000256" key="6">
    <source>
        <dbReference type="ARBA" id="ARBA00022692"/>
    </source>
</evidence>
<dbReference type="SUPFAM" id="SSF74653">
    <property type="entry name" value="TolA/TonB C-terminal domain"/>
    <property type="match status" value="1"/>
</dbReference>
<evidence type="ECO:0000256" key="3">
    <source>
        <dbReference type="ARBA" id="ARBA00022448"/>
    </source>
</evidence>
<dbReference type="EMBL" id="JABKKF010000004">
    <property type="protein sequence ID" value="NPD91968.1"/>
    <property type="molecule type" value="Genomic_DNA"/>
</dbReference>
<dbReference type="PANTHER" id="PTHR33446:SF2">
    <property type="entry name" value="PROTEIN TONB"/>
    <property type="match status" value="1"/>
</dbReference>
<keyword evidence="13" id="KW-1185">Reference proteome</keyword>